<comment type="subcellular location">
    <subcellularLocation>
        <location evidence="1">Cell membrane</location>
        <topology evidence="1">Multi-pass membrane protein</topology>
    </subcellularLocation>
</comment>
<feature type="transmembrane region" description="Helical" evidence="6">
    <location>
        <begin position="236"/>
        <end position="257"/>
    </location>
</feature>
<feature type="transmembrane region" description="Helical" evidence="6">
    <location>
        <begin position="7"/>
        <end position="23"/>
    </location>
</feature>
<keyword evidence="5 6" id="KW-0472">Membrane</keyword>
<dbReference type="RefSeq" id="WP_173215140.1">
    <property type="nucleotide sequence ID" value="NZ_CP053921.1"/>
</dbReference>
<organism evidence="7 8">
    <name type="scientific">Erythrobacter mangrovi</name>
    <dbReference type="NCBI Taxonomy" id="2739433"/>
    <lineage>
        <taxon>Bacteria</taxon>
        <taxon>Pseudomonadati</taxon>
        <taxon>Pseudomonadota</taxon>
        <taxon>Alphaproteobacteria</taxon>
        <taxon>Sphingomonadales</taxon>
        <taxon>Erythrobacteraceae</taxon>
        <taxon>Erythrobacter/Porphyrobacter group</taxon>
        <taxon>Erythrobacter</taxon>
    </lineage>
</organism>
<evidence type="ECO:0000256" key="2">
    <source>
        <dbReference type="ARBA" id="ARBA00022475"/>
    </source>
</evidence>
<dbReference type="GO" id="GO:0005886">
    <property type="term" value="C:plasma membrane"/>
    <property type="evidence" value="ECO:0007669"/>
    <property type="project" value="UniProtKB-SubCell"/>
</dbReference>
<feature type="transmembrane region" description="Helical" evidence="6">
    <location>
        <begin position="331"/>
        <end position="351"/>
    </location>
</feature>
<dbReference type="Proteomes" id="UP000504693">
    <property type="component" value="Chromosome"/>
</dbReference>
<feature type="transmembrane region" description="Helical" evidence="6">
    <location>
        <begin position="290"/>
        <end position="311"/>
    </location>
</feature>
<keyword evidence="8" id="KW-1185">Reference proteome</keyword>
<proteinExistence type="predicted"/>
<evidence type="ECO:0000256" key="5">
    <source>
        <dbReference type="ARBA" id="ARBA00023136"/>
    </source>
</evidence>
<protein>
    <recommendedName>
        <fullName evidence="9">Oligosaccharide flippase family protein</fullName>
    </recommendedName>
</protein>
<feature type="transmembrane region" description="Helical" evidence="6">
    <location>
        <begin position="172"/>
        <end position="192"/>
    </location>
</feature>
<feature type="transmembrane region" description="Helical" evidence="6">
    <location>
        <begin position="145"/>
        <end position="166"/>
    </location>
</feature>
<evidence type="ECO:0008006" key="9">
    <source>
        <dbReference type="Google" id="ProtNLM"/>
    </source>
</evidence>
<gene>
    <name evidence="7" type="ORF">HQR01_12290</name>
</gene>
<keyword evidence="2" id="KW-1003">Cell membrane</keyword>
<feature type="transmembrane region" description="Helical" evidence="6">
    <location>
        <begin position="387"/>
        <end position="408"/>
    </location>
</feature>
<dbReference type="KEGG" id="emv:HQR01_12290"/>
<sequence>MGIATRVIVQIAALPILFAHWTAERVGTWMLVYALPSYFVVAGSAFASAGGNLALAASREERWPEARAAFRASWVWAAASGLAIAGLFYAAATLIQDSTAQRLGLLGADELRACALWLGVYFVAVAQASVMLVPMRVGERYPQFYTVQNLASLAEVAVLVICVPQSTSYELLAFGLAMLRTVVAIVLTLLAWRASPMLFRGAATALDRSLRAMALPSAAFMVLPMVYVLNLQGYTLVVGATFGAATVAGFVATRVIVRAIDVVMSVIYASQFNEAGYLGAGKRDIQRRQLATMTMVTLAGVLTFSAALAFVGPWLQQLLSSGKSTFDPLVALVLLASGLIRALATTPQALIAAENMHAKLATSYLAVSLACLPVAAGLALAGLPLAIVLLVLIPAELGQAIPAFRIILRHLEWGKRDLLAALFHRDRIGDMLQLMRFLVHRR</sequence>
<dbReference type="PANTHER" id="PTHR30250:SF11">
    <property type="entry name" value="O-ANTIGEN TRANSPORTER-RELATED"/>
    <property type="match status" value="1"/>
</dbReference>
<dbReference type="AlphaFoldDB" id="A0A7D4BBD8"/>
<dbReference type="InterPro" id="IPR050833">
    <property type="entry name" value="Poly_Biosynth_Transport"/>
</dbReference>
<accession>A0A7D4BBD8</accession>
<feature type="transmembrane region" description="Helical" evidence="6">
    <location>
        <begin position="74"/>
        <end position="95"/>
    </location>
</feature>
<dbReference type="EMBL" id="CP053921">
    <property type="protein sequence ID" value="QKG72081.1"/>
    <property type="molecule type" value="Genomic_DNA"/>
</dbReference>
<feature type="transmembrane region" description="Helical" evidence="6">
    <location>
        <begin position="29"/>
        <end position="53"/>
    </location>
</feature>
<keyword evidence="3 6" id="KW-0812">Transmembrane</keyword>
<reference evidence="7 8" key="1">
    <citation type="submission" date="2020-05" db="EMBL/GenBank/DDBJ databases">
        <title>Erythrobacter mangrovi sp. nov., isolated from rhizosphere soil of mangrove plant (Kandelia candel).</title>
        <authorList>
            <person name="Ye Y.H."/>
        </authorList>
    </citation>
    <scope>NUCLEOTIDE SEQUENCE [LARGE SCALE GENOMIC DNA]</scope>
    <source>
        <strain evidence="7 8">EB310</strain>
    </source>
</reference>
<keyword evidence="4 6" id="KW-1133">Transmembrane helix</keyword>
<feature type="transmembrane region" description="Helical" evidence="6">
    <location>
        <begin position="115"/>
        <end position="133"/>
    </location>
</feature>
<evidence type="ECO:0000256" key="4">
    <source>
        <dbReference type="ARBA" id="ARBA00022989"/>
    </source>
</evidence>
<dbReference type="PANTHER" id="PTHR30250">
    <property type="entry name" value="PST FAMILY PREDICTED COLANIC ACID TRANSPORTER"/>
    <property type="match status" value="1"/>
</dbReference>
<evidence type="ECO:0000256" key="3">
    <source>
        <dbReference type="ARBA" id="ARBA00022692"/>
    </source>
</evidence>
<name>A0A7D4BBD8_9SPHN</name>
<evidence type="ECO:0000256" key="6">
    <source>
        <dbReference type="SAM" id="Phobius"/>
    </source>
</evidence>
<evidence type="ECO:0000313" key="7">
    <source>
        <dbReference type="EMBL" id="QKG72081.1"/>
    </source>
</evidence>
<evidence type="ECO:0000256" key="1">
    <source>
        <dbReference type="ARBA" id="ARBA00004651"/>
    </source>
</evidence>
<feature type="transmembrane region" description="Helical" evidence="6">
    <location>
        <begin position="212"/>
        <end position="230"/>
    </location>
</feature>
<evidence type="ECO:0000313" key="8">
    <source>
        <dbReference type="Proteomes" id="UP000504693"/>
    </source>
</evidence>
<feature type="transmembrane region" description="Helical" evidence="6">
    <location>
        <begin position="363"/>
        <end position="381"/>
    </location>
</feature>